<proteinExistence type="predicted"/>
<sequence length="130" mass="15205">MAEPATERVNCRRVVFHPYCRGISAKRSSMQLKNASEMPPNLDFIKQALPKMWQQLLIPDTRQRIIERFNMEKSFPRTMKAVIIDNNNNMADNTNDHSDQPNSNLKHDSNRNDDFGAETFQVPPYLFDHR</sequence>
<evidence type="ECO:0000313" key="3">
    <source>
        <dbReference type="Proteomes" id="UP000194236"/>
    </source>
</evidence>
<dbReference type="OrthoDB" id="6516852at2759"/>
<protein>
    <submittedName>
        <fullName evidence="2">Uncharacterized protein</fullName>
    </submittedName>
</protein>
<dbReference type="EMBL" id="MUJZ01069884">
    <property type="protein sequence ID" value="OTF69551.1"/>
    <property type="molecule type" value="Genomic_DNA"/>
</dbReference>
<dbReference type="AlphaFoldDB" id="A0A1Y3AM79"/>
<comment type="caution">
    <text evidence="2">The sequence shown here is derived from an EMBL/GenBank/DDBJ whole genome shotgun (WGS) entry which is preliminary data.</text>
</comment>
<dbReference type="Proteomes" id="UP000194236">
    <property type="component" value="Unassembled WGS sequence"/>
</dbReference>
<feature type="compositionally biased region" description="Basic and acidic residues" evidence="1">
    <location>
        <begin position="94"/>
        <end position="114"/>
    </location>
</feature>
<organism evidence="2 3">
    <name type="scientific">Euroglyphus maynei</name>
    <name type="common">Mayne's house dust mite</name>
    <dbReference type="NCBI Taxonomy" id="6958"/>
    <lineage>
        <taxon>Eukaryota</taxon>
        <taxon>Metazoa</taxon>
        <taxon>Ecdysozoa</taxon>
        <taxon>Arthropoda</taxon>
        <taxon>Chelicerata</taxon>
        <taxon>Arachnida</taxon>
        <taxon>Acari</taxon>
        <taxon>Acariformes</taxon>
        <taxon>Sarcoptiformes</taxon>
        <taxon>Astigmata</taxon>
        <taxon>Psoroptidia</taxon>
        <taxon>Analgoidea</taxon>
        <taxon>Pyroglyphidae</taxon>
        <taxon>Pyroglyphinae</taxon>
        <taxon>Euroglyphus</taxon>
    </lineage>
</organism>
<gene>
    <name evidence="2" type="ORF">BLA29_009990</name>
</gene>
<reference evidence="2 3" key="1">
    <citation type="submission" date="2017-03" db="EMBL/GenBank/DDBJ databases">
        <title>Genome Survey of Euroglyphus maynei.</title>
        <authorList>
            <person name="Arlian L.G."/>
            <person name="Morgan M.S."/>
            <person name="Rider S.D."/>
        </authorList>
    </citation>
    <scope>NUCLEOTIDE SEQUENCE [LARGE SCALE GENOMIC DNA]</scope>
    <source>
        <strain evidence="2">Arlian Lab</strain>
        <tissue evidence="2">Whole body</tissue>
    </source>
</reference>
<feature type="non-terminal residue" evidence="2">
    <location>
        <position position="130"/>
    </location>
</feature>
<accession>A0A1Y3AM79</accession>
<evidence type="ECO:0000256" key="1">
    <source>
        <dbReference type="SAM" id="MobiDB-lite"/>
    </source>
</evidence>
<feature type="region of interest" description="Disordered" evidence="1">
    <location>
        <begin position="86"/>
        <end position="118"/>
    </location>
</feature>
<evidence type="ECO:0000313" key="2">
    <source>
        <dbReference type="EMBL" id="OTF69551.1"/>
    </source>
</evidence>
<keyword evidence="3" id="KW-1185">Reference proteome</keyword>
<name>A0A1Y3AM79_EURMA</name>